<reference evidence="1" key="1">
    <citation type="submission" date="2023-04" db="EMBL/GenBank/DDBJ databases">
        <authorList>
            <person name="Vijverberg K."/>
            <person name="Xiong W."/>
            <person name="Schranz E."/>
        </authorList>
    </citation>
    <scope>NUCLEOTIDE SEQUENCE</scope>
</reference>
<protein>
    <submittedName>
        <fullName evidence="1">Uncharacterized protein</fullName>
    </submittedName>
</protein>
<dbReference type="Proteomes" id="UP001177003">
    <property type="component" value="Chromosome 8"/>
</dbReference>
<gene>
    <name evidence="1" type="ORF">LSALG_LOCUS36799</name>
</gene>
<evidence type="ECO:0000313" key="2">
    <source>
        <dbReference type="Proteomes" id="UP001177003"/>
    </source>
</evidence>
<accession>A0AA36EJ40</accession>
<name>A0AA36EJ40_LACSI</name>
<dbReference type="EMBL" id="OX465084">
    <property type="protein sequence ID" value="CAI9298018.1"/>
    <property type="molecule type" value="Genomic_DNA"/>
</dbReference>
<sequence>MFGLSNKGLDFKTLDECDKNDPLLEAWKGQYGKGVFGHLSLQENTHAVFYDEMVNQDDSRNRLVEESCGIIESMVGRLIEQKKVIEASSLMCIEMHLNDDKMKEVIKKVVKNFNGTTLKALIGGGHEDRMDVDVMNVHATEGEKSDEEMNKMLTDLTKKTGKDLPSGSKVYSVLNVDATTNSDLGMERISLTILKPTGMCNDKVMVKQQGGSHKQNMGMEVVVNNGNSSFDSLCIVTPVWIKQADEIERNISKKSIKFKNDGPSFEARLDECAYEMNTLKGNEGKDDAVVEQECNIMTKRNVRAIVGISINEAWTFIEVTFCTKSC</sequence>
<dbReference type="AlphaFoldDB" id="A0AA36EJ40"/>
<evidence type="ECO:0000313" key="1">
    <source>
        <dbReference type="EMBL" id="CAI9298018.1"/>
    </source>
</evidence>
<keyword evidence="2" id="KW-1185">Reference proteome</keyword>
<proteinExistence type="predicted"/>
<organism evidence="1 2">
    <name type="scientific">Lactuca saligna</name>
    <name type="common">Willowleaf lettuce</name>
    <dbReference type="NCBI Taxonomy" id="75948"/>
    <lineage>
        <taxon>Eukaryota</taxon>
        <taxon>Viridiplantae</taxon>
        <taxon>Streptophyta</taxon>
        <taxon>Embryophyta</taxon>
        <taxon>Tracheophyta</taxon>
        <taxon>Spermatophyta</taxon>
        <taxon>Magnoliopsida</taxon>
        <taxon>eudicotyledons</taxon>
        <taxon>Gunneridae</taxon>
        <taxon>Pentapetalae</taxon>
        <taxon>asterids</taxon>
        <taxon>campanulids</taxon>
        <taxon>Asterales</taxon>
        <taxon>Asteraceae</taxon>
        <taxon>Cichorioideae</taxon>
        <taxon>Cichorieae</taxon>
        <taxon>Lactucinae</taxon>
        <taxon>Lactuca</taxon>
    </lineage>
</organism>